<dbReference type="OrthoDB" id="2315942at2"/>
<dbReference type="GO" id="GO:0071111">
    <property type="term" value="F:cyclic-guanylate-specific phosphodiesterase activity"/>
    <property type="evidence" value="ECO:0007669"/>
    <property type="project" value="InterPro"/>
</dbReference>
<dbReference type="InterPro" id="IPR001633">
    <property type="entry name" value="EAL_dom"/>
</dbReference>
<dbReference type="eggNOG" id="COG2200">
    <property type="taxonomic scope" value="Bacteria"/>
</dbReference>
<gene>
    <name evidence="2" type="ORF">FD16_GL000727</name>
</gene>
<accession>A0A0R1W669</accession>
<protein>
    <submittedName>
        <fullName evidence="2">C-di-GMP-specific phosphodiesterase</fullName>
    </submittedName>
</protein>
<dbReference type="PANTHER" id="PTHR33121">
    <property type="entry name" value="CYCLIC DI-GMP PHOSPHODIESTERASE PDEF"/>
    <property type="match status" value="1"/>
</dbReference>
<dbReference type="PANTHER" id="PTHR33121:SF70">
    <property type="entry name" value="SIGNALING PROTEIN YKOW"/>
    <property type="match status" value="1"/>
</dbReference>
<dbReference type="RefSeq" id="WP_010621110.1">
    <property type="nucleotide sequence ID" value="NZ_AZGF01000019.1"/>
</dbReference>
<comment type="caution">
    <text evidence="2">The sequence shown here is derived from an EMBL/GenBank/DDBJ whole genome shotgun (WGS) entry which is preliminary data.</text>
</comment>
<evidence type="ECO:0000259" key="1">
    <source>
        <dbReference type="PROSITE" id="PS50883"/>
    </source>
</evidence>
<dbReference type="PROSITE" id="PS50883">
    <property type="entry name" value="EAL"/>
    <property type="match status" value="1"/>
</dbReference>
<dbReference type="PATRIC" id="fig|1423807.3.peg.736"/>
<keyword evidence="3" id="KW-1185">Reference proteome</keyword>
<evidence type="ECO:0000313" key="2">
    <source>
        <dbReference type="EMBL" id="KRM11428.1"/>
    </source>
</evidence>
<dbReference type="InterPro" id="IPR035919">
    <property type="entry name" value="EAL_sf"/>
</dbReference>
<reference evidence="2 3" key="1">
    <citation type="journal article" date="2015" name="Genome Announc.">
        <title>Expanding the biotechnology potential of lactobacilli through comparative genomics of 213 strains and associated genera.</title>
        <authorList>
            <person name="Sun Z."/>
            <person name="Harris H.M."/>
            <person name="McCann A."/>
            <person name="Guo C."/>
            <person name="Argimon S."/>
            <person name="Zhang W."/>
            <person name="Yang X."/>
            <person name="Jeffery I.B."/>
            <person name="Cooney J.C."/>
            <person name="Kagawa T.F."/>
            <person name="Liu W."/>
            <person name="Song Y."/>
            <person name="Salvetti E."/>
            <person name="Wrobel A."/>
            <person name="Rasinkangas P."/>
            <person name="Parkhill J."/>
            <person name="Rea M.C."/>
            <person name="O'Sullivan O."/>
            <person name="Ritari J."/>
            <person name="Douillard F.P."/>
            <person name="Paul Ross R."/>
            <person name="Yang R."/>
            <person name="Briner A.E."/>
            <person name="Felis G.E."/>
            <person name="de Vos W.M."/>
            <person name="Barrangou R."/>
            <person name="Klaenhammer T.R."/>
            <person name="Caufield P.W."/>
            <person name="Cui Y."/>
            <person name="Zhang H."/>
            <person name="O'Toole P.W."/>
        </authorList>
    </citation>
    <scope>NUCLEOTIDE SEQUENCE [LARGE SCALE GENOMIC DNA]</scope>
    <source>
        <strain evidence="2 3">DSM 5007</strain>
    </source>
</reference>
<evidence type="ECO:0000313" key="3">
    <source>
        <dbReference type="Proteomes" id="UP000051820"/>
    </source>
</evidence>
<dbReference type="SMART" id="SM00052">
    <property type="entry name" value="EAL"/>
    <property type="match status" value="1"/>
</dbReference>
<feature type="domain" description="EAL" evidence="1">
    <location>
        <begin position="1"/>
        <end position="222"/>
    </location>
</feature>
<dbReference type="Pfam" id="PF00563">
    <property type="entry name" value="EAL"/>
    <property type="match status" value="1"/>
</dbReference>
<dbReference type="Gene3D" id="3.20.20.450">
    <property type="entry name" value="EAL domain"/>
    <property type="match status" value="1"/>
</dbReference>
<dbReference type="STRING" id="1423807.FD16_GL000727"/>
<dbReference type="EMBL" id="AZGF01000019">
    <property type="protein sequence ID" value="KRM11428.1"/>
    <property type="molecule type" value="Genomic_DNA"/>
</dbReference>
<dbReference type="Proteomes" id="UP000051820">
    <property type="component" value="Unassembled WGS sequence"/>
</dbReference>
<name>A0A0R1W669_9LACO</name>
<dbReference type="InterPro" id="IPR050706">
    <property type="entry name" value="Cyclic-di-GMP_PDE-like"/>
</dbReference>
<dbReference type="SUPFAM" id="SSF141868">
    <property type="entry name" value="EAL domain-like"/>
    <property type="match status" value="1"/>
</dbReference>
<sequence length="222" mass="25853">MKHTFFGQPMFHVNKLDRGPVGYELFTRELKDGIWQLPDDFHKITSTQLERLLNETIESVPDTIQLLSFNLEPDQFINSEYIEMVARVQEKTNIKIFTELTERGVPNVTADQLYDAAKKFHGQGSLVCIDDVGTGENSPSLVMRLNPYIDQYKFAFQNFRPFTDINKVTSKLDYWYNLAQEKNKILTIEGLETQNDYDIVIKEYPCYIIQGYFTGKPEKIEN</sequence>
<organism evidence="2 3">
    <name type="scientific">Paucilactobacillus suebicus DSM 5007 = KCTC 3549</name>
    <dbReference type="NCBI Taxonomy" id="1423807"/>
    <lineage>
        <taxon>Bacteria</taxon>
        <taxon>Bacillati</taxon>
        <taxon>Bacillota</taxon>
        <taxon>Bacilli</taxon>
        <taxon>Lactobacillales</taxon>
        <taxon>Lactobacillaceae</taxon>
        <taxon>Paucilactobacillus</taxon>
    </lineage>
</organism>
<dbReference type="AlphaFoldDB" id="A0A0R1W669"/>
<proteinExistence type="predicted"/>